<dbReference type="PANTHER" id="PTHR30336:SF4">
    <property type="entry name" value="ENVELOPE BIOGENESIS FACTOR ELYC"/>
    <property type="match status" value="1"/>
</dbReference>
<dbReference type="Pfam" id="PF02698">
    <property type="entry name" value="DUF218"/>
    <property type="match status" value="1"/>
</dbReference>
<dbReference type="GO" id="GO:0000270">
    <property type="term" value="P:peptidoglycan metabolic process"/>
    <property type="evidence" value="ECO:0007669"/>
    <property type="project" value="TreeGrafter"/>
</dbReference>
<dbReference type="EMBL" id="CP118627">
    <property type="protein sequence ID" value="WEA13583.1"/>
    <property type="molecule type" value="Genomic_DNA"/>
</dbReference>
<evidence type="ECO:0000313" key="3">
    <source>
        <dbReference type="EMBL" id="WEA13583.1"/>
    </source>
</evidence>
<name>A0AAX3NA64_9LACT</name>
<protein>
    <submittedName>
        <fullName evidence="3">YdcF family protein</fullName>
    </submittedName>
</protein>
<dbReference type="GO" id="GO:0005886">
    <property type="term" value="C:plasma membrane"/>
    <property type="evidence" value="ECO:0007669"/>
    <property type="project" value="TreeGrafter"/>
</dbReference>
<dbReference type="RefSeq" id="WP_165705993.1">
    <property type="nucleotide sequence ID" value="NZ_CP118627.1"/>
</dbReference>
<evidence type="ECO:0000256" key="1">
    <source>
        <dbReference type="SAM" id="Phobius"/>
    </source>
</evidence>
<dbReference type="CDD" id="cd06259">
    <property type="entry name" value="YdcF-like"/>
    <property type="match status" value="1"/>
</dbReference>
<accession>A0AAX3NA64</accession>
<evidence type="ECO:0000313" key="4">
    <source>
        <dbReference type="Proteomes" id="UP001217324"/>
    </source>
</evidence>
<feature type="transmembrane region" description="Helical" evidence="1">
    <location>
        <begin position="103"/>
        <end position="122"/>
    </location>
</feature>
<feature type="domain" description="DUF218" evidence="2">
    <location>
        <begin position="166"/>
        <end position="317"/>
    </location>
</feature>
<dbReference type="InterPro" id="IPR014729">
    <property type="entry name" value="Rossmann-like_a/b/a_fold"/>
</dbReference>
<reference evidence="3" key="1">
    <citation type="submission" date="2023-02" db="EMBL/GenBank/DDBJ databases">
        <title>Comparative genomics and fermentation flavor characterization of five lactic acid bacteria reveal flavor biosynthesis metabolic pathways in fermented muskmelon puree.</title>
        <authorList>
            <person name="Yuan L."/>
            <person name="Li M."/>
            <person name="Xu X."/>
            <person name="Lao F."/>
            <person name="Wu J."/>
        </authorList>
    </citation>
    <scope>NUCLEOTIDE SEQUENCE</scope>
    <source>
        <strain evidence="3">Pa-2</strain>
    </source>
</reference>
<dbReference type="Gene3D" id="3.40.50.620">
    <property type="entry name" value="HUPs"/>
    <property type="match status" value="1"/>
</dbReference>
<feature type="transmembrane region" description="Helical" evidence="1">
    <location>
        <begin position="128"/>
        <end position="152"/>
    </location>
</feature>
<dbReference type="InterPro" id="IPR003848">
    <property type="entry name" value="DUF218"/>
</dbReference>
<organism evidence="3 4">
    <name type="scientific">Lactococcus garvieae</name>
    <dbReference type="NCBI Taxonomy" id="1363"/>
    <lineage>
        <taxon>Bacteria</taxon>
        <taxon>Bacillati</taxon>
        <taxon>Bacillota</taxon>
        <taxon>Bacilli</taxon>
        <taxon>Lactobacillales</taxon>
        <taxon>Streptococcaceae</taxon>
        <taxon>Lactococcus</taxon>
    </lineage>
</organism>
<dbReference type="PANTHER" id="PTHR30336">
    <property type="entry name" value="INNER MEMBRANE PROTEIN, PROBABLE PERMEASE"/>
    <property type="match status" value="1"/>
</dbReference>
<gene>
    <name evidence="3" type="ORF">PWF74_08695</name>
</gene>
<dbReference type="Proteomes" id="UP001217324">
    <property type="component" value="Chromosome"/>
</dbReference>
<evidence type="ECO:0000259" key="2">
    <source>
        <dbReference type="Pfam" id="PF02698"/>
    </source>
</evidence>
<dbReference type="GO" id="GO:0043164">
    <property type="term" value="P:Gram-negative-bacterium-type cell wall biogenesis"/>
    <property type="evidence" value="ECO:0007669"/>
    <property type="project" value="TreeGrafter"/>
</dbReference>
<feature type="transmembrane region" description="Helical" evidence="1">
    <location>
        <begin position="324"/>
        <end position="342"/>
    </location>
</feature>
<dbReference type="AlphaFoldDB" id="A0AAX3NA64"/>
<keyword evidence="1" id="KW-0472">Membrane</keyword>
<keyword evidence="1" id="KW-0812">Transmembrane</keyword>
<proteinExistence type="predicted"/>
<dbReference type="InterPro" id="IPR051599">
    <property type="entry name" value="Cell_Envelope_Assoc"/>
</dbReference>
<sequence length="349" mass="39787">MLYLLFFLTVSGIGYLLIKFKDRSIFGGLLFAAGLILSFFTLLILGLVFLDKTSSHGSMLALAIFYLLIPLIFLAVCIYLILNSQTMRTKEGKSLTAKLSAVMGLNLIISFPLFVFLITGVFKLPLFLNIILLFILLLDLILSFIFIAYLFYSWMYQMLPLKKHIDYIIVLGSGISSEDVPPLLKSRLDKGIEYFYKNPNAKFVVSGGQGADEPVSEAYAMRKYLLSQHIPEDMIILEDQSTTTYENMLFSKQLIEEDWLTRCEAEPPKPSIIFSTNNYHVLRARLYARRVHLKAEGVGAPTALYFLPTALIREYIALLSHNKIWVMGLIGFVFLILLYSFFDFFDFIV</sequence>
<keyword evidence="1" id="KW-1133">Transmembrane helix</keyword>
<feature type="transmembrane region" description="Helical" evidence="1">
    <location>
        <begin position="25"/>
        <end position="50"/>
    </location>
</feature>
<feature type="transmembrane region" description="Helical" evidence="1">
    <location>
        <begin position="62"/>
        <end position="82"/>
    </location>
</feature>